<accession>A0ABQ2IA79</accession>
<dbReference type="EMBL" id="BMNC01000006">
    <property type="protein sequence ID" value="GGN03943.1"/>
    <property type="molecule type" value="Genomic_DNA"/>
</dbReference>
<organism evidence="1 2">
    <name type="scientific">Lentzea pudingi</name>
    <dbReference type="NCBI Taxonomy" id="1789439"/>
    <lineage>
        <taxon>Bacteria</taxon>
        <taxon>Bacillati</taxon>
        <taxon>Actinomycetota</taxon>
        <taxon>Actinomycetes</taxon>
        <taxon>Pseudonocardiales</taxon>
        <taxon>Pseudonocardiaceae</taxon>
        <taxon>Lentzea</taxon>
    </lineage>
</organism>
<gene>
    <name evidence="1" type="primary">bacA</name>
    <name evidence="1" type="ORF">GCM10011609_48860</name>
</gene>
<protein>
    <submittedName>
        <fullName evidence="1">Prephenate decarboxylase</fullName>
    </submittedName>
</protein>
<dbReference type="Proteomes" id="UP000597656">
    <property type="component" value="Unassembled WGS sequence"/>
</dbReference>
<name>A0ABQ2IA79_9PSEU</name>
<evidence type="ECO:0000313" key="1">
    <source>
        <dbReference type="EMBL" id="GGN03943.1"/>
    </source>
</evidence>
<proteinExistence type="predicted"/>
<reference evidence="2" key="1">
    <citation type="journal article" date="2019" name="Int. J. Syst. Evol. Microbiol.">
        <title>The Global Catalogue of Microorganisms (GCM) 10K type strain sequencing project: providing services to taxonomists for standard genome sequencing and annotation.</title>
        <authorList>
            <consortium name="The Broad Institute Genomics Platform"/>
            <consortium name="The Broad Institute Genome Sequencing Center for Infectious Disease"/>
            <person name="Wu L."/>
            <person name="Ma J."/>
        </authorList>
    </citation>
    <scope>NUCLEOTIDE SEQUENCE [LARGE SCALE GENOMIC DNA]</scope>
    <source>
        <strain evidence="2">CGMCC 4.7319</strain>
    </source>
</reference>
<dbReference type="SUPFAM" id="SSF53850">
    <property type="entry name" value="Periplasmic binding protein-like II"/>
    <property type="match status" value="1"/>
</dbReference>
<evidence type="ECO:0000313" key="2">
    <source>
        <dbReference type="Proteomes" id="UP000597656"/>
    </source>
</evidence>
<keyword evidence="2" id="KW-1185">Reference proteome</keyword>
<comment type="caution">
    <text evidence="1">The sequence shown here is derived from an EMBL/GenBank/DDBJ whole genome shotgun (WGS) entry which is preliminary data.</text>
</comment>
<dbReference type="RefSeq" id="WP_229693694.1">
    <property type="nucleotide sequence ID" value="NZ_BMNC01000006.1"/>
</dbReference>
<sequence>MSTMTTTPRALGWMTVGTAPAVRLTSVGTLGPAGTSSEQAAGLLWGELGEGPPVVRLFNSYEQGADAVRDGHVSHFVVANAYRDAHEFYMDLRLSLASVFIMDTPLYGLARRPGVQDIPARPTVASHRSPVPLIHQLMPVGLNVGDIEVMSSTSAAAQAARNRLVDLALTTEVAARNHGLEFVSATRPIRMVWSVFVAGGGGLAGLTGGTGEGEV</sequence>